<comment type="caution">
    <text evidence="2">The sequence shown here is derived from an EMBL/GenBank/DDBJ whole genome shotgun (WGS) entry which is preliminary data.</text>
</comment>
<dbReference type="OrthoDB" id="5413827at2759"/>
<feature type="region of interest" description="Disordered" evidence="1">
    <location>
        <begin position="231"/>
        <end position="265"/>
    </location>
</feature>
<organism evidence="2 3">
    <name type="scientific">Clohesyomyces aquaticus</name>
    <dbReference type="NCBI Taxonomy" id="1231657"/>
    <lineage>
        <taxon>Eukaryota</taxon>
        <taxon>Fungi</taxon>
        <taxon>Dikarya</taxon>
        <taxon>Ascomycota</taxon>
        <taxon>Pezizomycotina</taxon>
        <taxon>Dothideomycetes</taxon>
        <taxon>Pleosporomycetidae</taxon>
        <taxon>Pleosporales</taxon>
        <taxon>Lindgomycetaceae</taxon>
        <taxon>Clohesyomyces</taxon>
    </lineage>
</organism>
<sequence>MSASMLIGSMDTPPQPPTGAPSPLLALPPELRIAIYEFVFEVPPSHSAHPPKSSLHLRPLLTCRQVYQEARLLAFARITHNLNQPSKWISFQRDPSTWGHHLLDSTQIDHLRHGCFNSPTYWLVQKLYLLRYHLDRLRKDPPVILDSLTIIFDEPDNSAENRTEEIKRLENAILCARKWRHARKIVLMNVAHRPALEALEAYSGREDIQGQWTAINEAKGDNALWSFELKPNPHADPTLDALENGDLARRMQPSNGVEVERPSPG</sequence>
<evidence type="ECO:0008006" key="4">
    <source>
        <dbReference type="Google" id="ProtNLM"/>
    </source>
</evidence>
<reference evidence="2 3" key="1">
    <citation type="submission" date="2016-07" db="EMBL/GenBank/DDBJ databases">
        <title>Pervasive Adenine N6-methylation of Active Genes in Fungi.</title>
        <authorList>
            <consortium name="DOE Joint Genome Institute"/>
            <person name="Mondo S.J."/>
            <person name="Dannebaum R.O."/>
            <person name="Kuo R.C."/>
            <person name="Labutti K."/>
            <person name="Haridas S."/>
            <person name="Kuo A."/>
            <person name="Salamov A."/>
            <person name="Ahrendt S.R."/>
            <person name="Lipzen A."/>
            <person name="Sullivan W."/>
            <person name="Andreopoulos W.B."/>
            <person name="Clum A."/>
            <person name="Lindquist E."/>
            <person name="Daum C."/>
            <person name="Ramamoorthy G.K."/>
            <person name="Gryganskyi A."/>
            <person name="Culley D."/>
            <person name="Magnuson J.K."/>
            <person name="James T.Y."/>
            <person name="O'Malley M.A."/>
            <person name="Stajich J.E."/>
            <person name="Spatafora J.W."/>
            <person name="Visel A."/>
            <person name="Grigoriev I.V."/>
        </authorList>
    </citation>
    <scope>NUCLEOTIDE SEQUENCE [LARGE SCALE GENOMIC DNA]</scope>
    <source>
        <strain evidence="2 3">CBS 115471</strain>
    </source>
</reference>
<evidence type="ECO:0000313" key="2">
    <source>
        <dbReference type="EMBL" id="ORY11491.1"/>
    </source>
</evidence>
<dbReference type="Proteomes" id="UP000193144">
    <property type="component" value="Unassembled WGS sequence"/>
</dbReference>
<feature type="region of interest" description="Disordered" evidence="1">
    <location>
        <begin position="1"/>
        <end position="23"/>
    </location>
</feature>
<dbReference type="PANTHER" id="PTHR42085">
    <property type="entry name" value="F-BOX DOMAIN-CONTAINING PROTEIN"/>
    <property type="match status" value="1"/>
</dbReference>
<protein>
    <recommendedName>
        <fullName evidence="4">F-box domain-containing protein</fullName>
    </recommendedName>
</protein>
<dbReference type="InterPro" id="IPR038883">
    <property type="entry name" value="AN11006-like"/>
</dbReference>
<dbReference type="AlphaFoldDB" id="A0A1Y1ZML8"/>
<name>A0A1Y1ZML8_9PLEO</name>
<proteinExistence type="predicted"/>
<keyword evidence="3" id="KW-1185">Reference proteome</keyword>
<dbReference type="EMBL" id="MCFA01000060">
    <property type="protein sequence ID" value="ORY11491.1"/>
    <property type="molecule type" value="Genomic_DNA"/>
</dbReference>
<dbReference type="PANTHER" id="PTHR42085:SF2">
    <property type="entry name" value="F-BOX DOMAIN-CONTAINING PROTEIN"/>
    <property type="match status" value="1"/>
</dbReference>
<gene>
    <name evidence="2" type="ORF">BCR34DRAFT_587834</name>
</gene>
<accession>A0A1Y1ZML8</accession>
<evidence type="ECO:0000256" key="1">
    <source>
        <dbReference type="SAM" id="MobiDB-lite"/>
    </source>
</evidence>
<evidence type="ECO:0000313" key="3">
    <source>
        <dbReference type="Proteomes" id="UP000193144"/>
    </source>
</evidence>